<keyword evidence="11" id="KW-1185">Reference proteome</keyword>
<organism evidence="10 11">
    <name type="scientific">Prosthecodimorpha hirschii</name>
    <dbReference type="NCBI Taxonomy" id="665126"/>
    <lineage>
        <taxon>Bacteria</taxon>
        <taxon>Pseudomonadati</taxon>
        <taxon>Pseudomonadota</taxon>
        <taxon>Alphaproteobacteria</taxon>
        <taxon>Hyphomicrobiales</taxon>
        <taxon>Ancalomicrobiaceae</taxon>
        <taxon>Prosthecodimorpha</taxon>
    </lineage>
</organism>
<dbReference type="STRING" id="665126.ABB55_14485"/>
<dbReference type="InterPro" id="IPR000515">
    <property type="entry name" value="MetI-like"/>
</dbReference>
<dbReference type="PANTHER" id="PTHR43357:SF4">
    <property type="entry name" value="INNER MEMBRANE ABC TRANSPORTER PERMEASE PROTEIN YDCV"/>
    <property type="match status" value="1"/>
</dbReference>
<feature type="domain" description="ABC transmembrane type-1" evidence="9">
    <location>
        <begin position="72"/>
        <end position="260"/>
    </location>
</feature>
<keyword evidence="5 8" id="KW-0812">Transmembrane</keyword>
<evidence type="ECO:0000256" key="7">
    <source>
        <dbReference type="ARBA" id="ARBA00023136"/>
    </source>
</evidence>
<feature type="transmembrane region" description="Helical" evidence="8">
    <location>
        <begin position="139"/>
        <end position="163"/>
    </location>
</feature>
<dbReference type="Proteomes" id="UP000048984">
    <property type="component" value="Unassembled WGS sequence"/>
</dbReference>
<dbReference type="RefSeq" id="WP_054359434.1">
    <property type="nucleotide sequence ID" value="NZ_JAPCYQ010000001.1"/>
</dbReference>
<feature type="transmembrane region" description="Helical" evidence="8">
    <location>
        <begin position="20"/>
        <end position="47"/>
    </location>
</feature>
<accession>A0A0P6VKT6</accession>
<proteinExistence type="inferred from homology"/>
<dbReference type="PANTHER" id="PTHR43357">
    <property type="entry name" value="INNER MEMBRANE ABC TRANSPORTER PERMEASE PROTEIN YDCV"/>
    <property type="match status" value="1"/>
</dbReference>
<evidence type="ECO:0000256" key="3">
    <source>
        <dbReference type="ARBA" id="ARBA00022475"/>
    </source>
</evidence>
<evidence type="ECO:0000256" key="4">
    <source>
        <dbReference type="ARBA" id="ARBA00022519"/>
    </source>
</evidence>
<name>A0A0P6VKT6_9HYPH</name>
<comment type="subcellular location">
    <subcellularLocation>
        <location evidence="1">Cell inner membrane</location>
        <topology evidence="1">Multi-pass membrane protein</topology>
    </subcellularLocation>
    <subcellularLocation>
        <location evidence="8">Cell membrane</location>
        <topology evidence="8">Multi-pass membrane protein</topology>
    </subcellularLocation>
</comment>
<evidence type="ECO:0000256" key="6">
    <source>
        <dbReference type="ARBA" id="ARBA00022989"/>
    </source>
</evidence>
<dbReference type="SUPFAM" id="SSF161098">
    <property type="entry name" value="MetI-like"/>
    <property type="match status" value="1"/>
</dbReference>
<comment type="caution">
    <text evidence="10">The sequence shown here is derived from an EMBL/GenBank/DDBJ whole genome shotgun (WGS) entry which is preliminary data.</text>
</comment>
<dbReference type="GO" id="GO:0055085">
    <property type="term" value="P:transmembrane transport"/>
    <property type="evidence" value="ECO:0007669"/>
    <property type="project" value="InterPro"/>
</dbReference>
<dbReference type="AlphaFoldDB" id="A0A0P6VKT6"/>
<evidence type="ECO:0000256" key="1">
    <source>
        <dbReference type="ARBA" id="ARBA00004429"/>
    </source>
</evidence>
<dbReference type="EMBL" id="LJYW01000001">
    <property type="protein sequence ID" value="KPL53269.1"/>
    <property type="molecule type" value="Genomic_DNA"/>
</dbReference>
<feature type="transmembrane region" description="Helical" evidence="8">
    <location>
        <begin position="242"/>
        <end position="260"/>
    </location>
</feature>
<keyword evidence="4" id="KW-0997">Cell inner membrane</keyword>
<dbReference type="InterPro" id="IPR035906">
    <property type="entry name" value="MetI-like_sf"/>
</dbReference>
<dbReference type="CDD" id="cd06261">
    <property type="entry name" value="TM_PBP2"/>
    <property type="match status" value="1"/>
</dbReference>
<evidence type="ECO:0000256" key="8">
    <source>
        <dbReference type="RuleBase" id="RU363032"/>
    </source>
</evidence>
<feature type="transmembrane region" description="Helical" evidence="8">
    <location>
        <begin position="183"/>
        <end position="205"/>
    </location>
</feature>
<evidence type="ECO:0000313" key="11">
    <source>
        <dbReference type="Proteomes" id="UP000048984"/>
    </source>
</evidence>
<dbReference type="Pfam" id="PF00528">
    <property type="entry name" value="BPD_transp_1"/>
    <property type="match status" value="1"/>
</dbReference>
<gene>
    <name evidence="10" type="ORF">ABB55_14485</name>
</gene>
<sequence>MTAAATPFGDAPAARYGFGLLVVLLYVFLLAPLVTIVGASFTSGMLIEFPPRGFSLQWYGQFFQRDNLVAALLVSLRVGLITAVVTSIMAMMAALAGQAMAGKLGGWFQIGMVLPLLVPELLTGVGLLFFLYKIGLGRSLLGLQIGHILMSFPYAYVSISAALRQVPPSLGEASSSLGATGWQTFRLVTLPLVRPGLVMGAIFAFINSFDLYTMSLLLKPVGGTTLPLALFDFLTYEFKPTAAAAATLSILLALVGVALVQRLVGLQRAF</sequence>
<evidence type="ECO:0000259" key="9">
    <source>
        <dbReference type="PROSITE" id="PS50928"/>
    </source>
</evidence>
<dbReference type="GO" id="GO:0005886">
    <property type="term" value="C:plasma membrane"/>
    <property type="evidence" value="ECO:0007669"/>
    <property type="project" value="UniProtKB-SubCell"/>
</dbReference>
<evidence type="ECO:0000313" key="10">
    <source>
        <dbReference type="EMBL" id="KPL53269.1"/>
    </source>
</evidence>
<feature type="transmembrane region" description="Helical" evidence="8">
    <location>
        <begin position="107"/>
        <end position="132"/>
    </location>
</feature>
<feature type="transmembrane region" description="Helical" evidence="8">
    <location>
        <begin position="68"/>
        <end position="95"/>
    </location>
</feature>
<keyword evidence="6 8" id="KW-1133">Transmembrane helix</keyword>
<reference evidence="10 11" key="1">
    <citation type="submission" date="2015-09" db="EMBL/GenBank/DDBJ databases">
        <authorList>
            <person name="Jackson K.R."/>
            <person name="Lunt B.L."/>
            <person name="Fisher J.N.B."/>
            <person name="Gardner A.V."/>
            <person name="Bailey M.E."/>
            <person name="Deus L.M."/>
            <person name="Earl A.S."/>
            <person name="Gibby P.D."/>
            <person name="Hartmann K.A."/>
            <person name="Liu J.E."/>
            <person name="Manci A.M."/>
            <person name="Nielsen D.A."/>
            <person name="Solomon M.B."/>
            <person name="Breakwell D.P."/>
            <person name="Burnett S.H."/>
            <person name="Grose J.H."/>
        </authorList>
    </citation>
    <scope>NUCLEOTIDE SEQUENCE [LARGE SCALE GENOMIC DNA]</scope>
    <source>
        <strain evidence="10 11">16</strain>
    </source>
</reference>
<comment type="similarity">
    <text evidence="8">Belongs to the binding-protein-dependent transport system permease family.</text>
</comment>
<evidence type="ECO:0000256" key="5">
    <source>
        <dbReference type="ARBA" id="ARBA00022692"/>
    </source>
</evidence>
<feature type="transmembrane region" description="Helical" evidence="8">
    <location>
        <begin position="217"/>
        <end position="236"/>
    </location>
</feature>
<reference evidence="10 11" key="2">
    <citation type="submission" date="2015-10" db="EMBL/GenBank/DDBJ databases">
        <title>Draft Genome Sequence of Prosthecomicrobium hirschii ATCC 27832.</title>
        <authorList>
            <person name="Daniel J."/>
            <person name="Givan S.A."/>
            <person name="Brun Y.V."/>
            <person name="Brown P.J."/>
        </authorList>
    </citation>
    <scope>NUCLEOTIDE SEQUENCE [LARGE SCALE GENOMIC DNA]</scope>
    <source>
        <strain evidence="10 11">16</strain>
    </source>
</reference>
<dbReference type="Gene3D" id="1.10.3720.10">
    <property type="entry name" value="MetI-like"/>
    <property type="match status" value="1"/>
</dbReference>
<evidence type="ECO:0000256" key="2">
    <source>
        <dbReference type="ARBA" id="ARBA00022448"/>
    </source>
</evidence>
<protein>
    <submittedName>
        <fullName evidence="10">ABC transporter permease</fullName>
    </submittedName>
</protein>
<keyword evidence="2 8" id="KW-0813">Transport</keyword>
<keyword evidence="3" id="KW-1003">Cell membrane</keyword>
<keyword evidence="7 8" id="KW-0472">Membrane</keyword>
<dbReference type="PROSITE" id="PS50928">
    <property type="entry name" value="ABC_TM1"/>
    <property type="match status" value="1"/>
</dbReference>